<keyword evidence="1" id="KW-0732">Signal</keyword>
<reference evidence="2" key="2">
    <citation type="submission" date="2023-06" db="EMBL/GenBank/DDBJ databases">
        <title>Genome assembly of Pristionchus species.</title>
        <authorList>
            <person name="Yoshida K."/>
            <person name="Sommer R.J."/>
        </authorList>
    </citation>
    <scope>NUCLEOTIDE SEQUENCE</scope>
    <source>
        <strain evidence="2">RS5460</strain>
    </source>
</reference>
<evidence type="ECO:0000313" key="3">
    <source>
        <dbReference type="EMBL" id="GMR40940.1"/>
    </source>
</evidence>
<gene>
    <name evidence="2" type="ORF">PMAYCL1PPCAC_11134</name>
    <name evidence="3" type="ORF">PMAYCL1PPCAC_11135</name>
</gene>
<protein>
    <submittedName>
        <fullName evidence="2">Uncharacterized protein</fullName>
    </submittedName>
</protein>
<feature type="chain" id="PRO_5044710178" evidence="1">
    <location>
        <begin position="22"/>
        <end position="164"/>
    </location>
</feature>
<reference evidence="4" key="1">
    <citation type="submission" date="2022-10" db="EMBL/GenBank/DDBJ databases">
        <title>Genome assembly of Pristionchus species.</title>
        <authorList>
            <person name="Yoshida K."/>
            <person name="Sommer R.J."/>
        </authorList>
    </citation>
    <scope>NUCLEOTIDE SEQUENCE [LARGE SCALE GENOMIC DNA]</scope>
    <source>
        <strain evidence="4">RS5460</strain>
    </source>
</reference>
<evidence type="ECO:0000256" key="1">
    <source>
        <dbReference type="SAM" id="SignalP"/>
    </source>
</evidence>
<feature type="non-terminal residue" evidence="2">
    <location>
        <position position="1"/>
    </location>
</feature>
<evidence type="ECO:0000313" key="2">
    <source>
        <dbReference type="EMBL" id="GMR40939.1"/>
    </source>
</evidence>
<dbReference type="PANTHER" id="PTHR21479:SF22">
    <property type="entry name" value="PROTEIN CBG07241"/>
    <property type="match status" value="1"/>
</dbReference>
<dbReference type="EMBL" id="BTRK01000003">
    <property type="protein sequence ID" value="GMR40939.1"/>
    <property type="molecule type" value="Genomic_DNA"/>
</dbReference>
<feature type="signal peptide" evidence="1">
    <location>
        <begin position="1"/>
        <end position="21"/>
    </location>
</feature>
<comment type="caution">
    <text evidence="2">The sequence shown here is derived from an EMBL/GenBank/DDBJ whole genome shotgun (WGS) entry which is preliminary data.</text>
</comment>
<evidence type="ECO:0000313" key="4">
    <source>
        <dbReference type="Proteomes" id="UP001328107"/>
    </source>
</evidence>
<sequence>FSNQEMKLAVLIFALIGSCYGGVLDREVRGADGATTITGTITCSKPFISRFNLWEEPVGGNNGRRYNDDNWFWFHSEDIESRGSRRSFSIDLMVYKDMTVADRTIAIEHTCGTDYACVCKHLGSKNDKFAIGEIELEKRELNNCAACARTVALWGEHTIPKIPK</sequence>
<accession>A0AAN5CFA3</accession>
<dbReference type="PANTHER" id="PTHR21479">
    <property type="match status" value="1"/>
</dbReference>
<keyword evidence="4" id="KW-1185">Reference proteome</keyword>
<feature type="non-terminal residue" evidence="2">
    <location>
        <position position="164"/>
    </location>
</feature>
<organism evidence="2 4">
    <name type="scientific">Pristionchus mayeri</name>
    <dbReference type="NCBI Taxonomy" id="1317129"/>
    <lineage>
        <taxon>Eukaryota</taxon>
        <taxon>Metazoa</taxon>
        <taxon>Ecdysozoa</taxon>
        <taxon>Nematoda</taxon>
        <taxon>Chromadorea</taxon>
        <taxon>Rhabditida</taxon>
        <taxon>Rhabditina</taxon>
        <taxon>Diplogasteromorpha</taxon>
        <taxon>Diplogasteroidea</taxon>
        <taxon>Neodiplogasteridae</taxon>
        <taxon>Pristionchus</taxon>
    </lineage>
</organism>
<name>A0AAN5CFA3_9BILA</name>
<dbReference type="AlphaFoldDB" id="A0AAN5CFA3"/>
<proteinExistence type="predicted"/>
<dbReference type="EMBL" id="BTRK01000003">
    <property type="protein sequence ID" value="GMR40940.1"/>
    <property type="molecule type" value="Genomic_DNA"/>
</dbReference>
<dbReference type="Proteomes" id="UP001328107">
    <property type="component" value="Unassembled WGS sequence"/>
</dbReference>